<dbReference type="InterPro" id="IPR050639">
    <property type="entry name" value="SSR_resolvase"/>
</dbReference>
<dbReference type="PROSITE" id="PS51736">
    <property type="entry name" value="RECOMBINASES_3"/>
    <property type="match status" value="1"/>
</dbReference>
<dbReference type="EMBL" id="AFBN01000013">
    <property type="protein sequence ID" value="EGF59077.1"/>
    <property type="molecule type" value="Genomic_DNA"/>
</dbReference>
<dbReference type="GO" id="GO:0003677">
    <property type="term" value="F:DNA binding"/>
    <property type="evidence" value="ECO:0007669"/>
    <property type="project" value="UniProtKB-KW"/>
</dbReference>
<organism evidence="7 8">
    <name type="scientific">Bacteroides fluxus YIT 12057</name>
    <dbReference type="NCBI Taxonomy" id="763034"/>
    <lineage>
        <taxon>Bacteria</taxon>
        <taxon>Pseudomonadati</taxon>
        <taxon>Bacteroidota</taxon>
        <taxon>Bacteroidia</taxon>
        <taxon>Bacteroidales</taxon>
        <taxon>Bacteroidaceae</taxon>
        <taxon>Bacteroides</taxon>
    </lineage>
</organism>
<dbReference type="InterPro" id="IPR036162">
    <property type="entry name" value="Resolvase-like_N_sf"/>
</dbReference>
<proteinExistence type="predicted"/>
<dbReference type="HOGENOM" id="CLU_010686_0_1_10"/>
<evidence type="ECO:0000256" key="3">
    <source>
        <dbReference type="ARBA" id="ARBA00023172"/>
    </source>
</evidence>
<dbReference type="SMART" id="SM00857">
    <property type="entry name" value="Resolvase"/>
    <property type="match status" value="1"/>
</dbReference>
<protein>
    <submittedName>
        <fullName evidence="7">Resolvase protein</fullName>
    </submittedName>
</protein>
<evidence type="ECO:0000256" key="2">
    <source>
        <dbReference type="ARBA" id="ARBA00023125"/>
    </source>
</evidence>
<keyword evidence="8" id="KW-1185">Reference proteome</keyword>
<gene>
    <name evidence="7" type="ORF">HMPREF9446_00827</name>
</gene>
<keyword evidence="1" id="KW-0229">DNA integration</keyword>
<evidence type="ECO:0000259" key="6">
    <source>
        <dbReference type="PROSITE" id="PS51736"/>
    </source>
</evidence>
<dbReference type="GO" id="GO:0015074">
    <property type="term" value="P:DNA integration"/>
    <property type="evidence" value="ECO:0007669"/>
    <property type="project" value="UniProtKB-KW"/>
</dbReference>
<dbReference type="PANTHER" id="PTHR30461:SF2">
    <property type="entry name" value="SERINE RECOMBINASE PINE-RELATED"/>
    <property type="match status" value="1"/>
</dbReference>
<dbReference type="AlphaFoldDB" id="F3PQ35"/>
<dbReference type="Proteomes" id="UP000003416">
    <property type="component" value="Unassembled WGS sequence"/>
</dbReference>
<evidence type="ECO:0000256" key="4">
    <source>
        <dbReference type="PIRSR" id="PIRSR606118-50"/>
    </source>
</evidence>
<dbReference type="SUPFAM" id="SSF53041">
    <property type="entry name" value="Resolvase-like"/>
    <property type="match status" value="1"/>
</dbReference>
<evidence type="ECO:0000313" key="7">
    <source>
        <dbReference type="EMBL" id="EGF59077.1"/>
    </source>
</evidence>
<feature type="domain" description="Resolvase/invertase-type recombinase catalytic" evidence="6">
    <location>
        <begin position="45"/>
        <end position="179"/>
    </location>
</feature>
<comment type="caution">
    <text evidence="7">The sequence shown here is derived from an EMBL/GenBank/DDBJ whole genome shotgun (WGS) entry which is preliminary data.</text>
</comment>
<accession>F3PQ35</accession>
<sequence>MRIQIIETHVFPLFYAQPTWFQRLDVHLSSGTIVKKRITMKNETQYVAYLRVSTQKQGYSGLGLEAQREIIHKHLQDKVPVAEYIEIESGRKKERPKLKEALSLCRKEGATLIVAKLDRLARNVSFLSNLLESDVEIVFCDFPQANKMVLHILSAISQYEAELIAVRTKSALQAKKARGFKLGNPEHLMDKHKQAIRNSIRSCKEKADNNPNNKRAVAMLRTLIKEEYTLKSMADTLNREGFVTSQGCNFSKSTVYKLIKRYNLK</sequence>
<evidence type="ECO:0000313" key="8">
    <source>
        <dbReference type="Proteomes" id="UP000003416"/>
    </source>
</evidence>
<feature type="active site" description="O-(5'-phospho-DNA)-serine intermediate" evidence="4 5">
    <location>
        <position position="53"/>
    </location>
</feature>
<dbReference type="CDD" id="cd00338">
    <property type="entry name" value="Ser_Recombinase"/>
    <property type="match status" value="1"/>
</dbReference>
<dbReference type="Pfam" id="PF00239">
    <property type="entry name" value="Resolvase"/>
    <property type="match status" value="1"/>
</dbReference>
<reference evidence="7" key="1">
    <citation type="submission" date="2011-02" db="EMBL/GenBank/DDBJ databases">
        <authorList>
            <person name="Weinstock G."/>
            <person name="Sodergren E."/>
            <person name="Clifton S."/>
            <person name="Fulton L."/>
            <person name="Fulton B."/>
            <person name="Courtney L."/>
            <person name="Fronick C."/>
            <person name="Harrison M."/>
            <person name="Strong C."/>
            <person name="Farmer C."/>
            <person name="Delahaunty K."/>
            <person name="Markovic C."/>
            <person name="Hall O."/>
            <person name="Minx P."/>
            <person name="Tomlinson C."/>
            <person name="Mitreva M."/>
            <person name="Hou S."/>
            <person name="Chen J."/>
            <person name="Wollam A."/>
            <person name="Pepin K.H."/>
            <person name="Johnson M."/>
            <person name="Bhonagiri V."/>
            <person name="Zhang X."/>
            <person name="Suruliraj S."/>
            <person name="Warren W."/>
            <person name="Chinwalla A."/>
            <person name="Mardis E.R."/>
            <person name="Wilson R.K."/>
        </authorList>
    </citation>
    <scope>NUCLEOTIDE SEQUENCE [LARGE SCALE GENOMIC DNA]</scope>
    <source>
        <strain evidence="7">YIT 12057</strain>
    </source>
</reference>
<evidence type="ECO:0000256" key="1">
    <source>
        <dbReference type="ARBA" id="ARBA00022908"/>
    </source>
</evidence>
<dbReference type="GO" id="GO:0000150">
    <property type="term" value="F:DNA strand exchange activity"/>
    <property type="evidence" value="ECO:0007669"/>
    <property type="project" value="InterPro"/>
</dbReference>
<dbReference type="InterPro" id="IPR006119">
    <property type="entry name" value="Resolv_N"/>
</dbReference>
<dbReference type="PROSITE" id="PS00397">
    <property type="entry name" value="RECOMBINASES_1"/>
    <property type="match status" value="1"/>
</dbReference>
<keyword evidence="2" id="KW-0238">DNA-binding</keyword>
<dbReference type="InterPro" id="IPR006118">
    <property type="entry name" value="Recombinase_CS"/>
</dbReference>
<name>F3PQ35_9BACE</name>
<dbReference type="Gene3D" id="3.40.50.1390">
    <property type="entry name" value="Resolvase, N-terminal catalytic domain"/>
    <property type="match status" value="1"/>
</dbReference>
<evidence type="ECO:0000256" key="5">
    <source>
        <dbReference type="PROSITE-ProRule" id="PRU10137"/>
    </source>
</evidence>
<dbReference type="STRING" id="763034.HMPREF9446_00827"/>
<dbReference type="eggNOG" id="COG1961">
    <property type="taxonomic scope" value="Bacteria"/>
</dbReference>
<keyword evidence="3" id="KW-0233">DNA recombination</keyword>
<dbReference type="PANTHER" id="PTHR30461">
    <property type="entry name" value="DNA-INVERTASE FROM LAMBDOID PROPHAGE"/>
    <property type="match status" value="1"/>
</dbReference>